<proteinExistence type="inferred from homology"/>
<evidence type="ECO:0000313" key="10">
    <source>
        <dbReference type="Proteomes" id="UP001440599"/>
    </source>
</evidence>
<dbReference type="EMBL" id="JBBMFT010000001">
    <property type="protein sequence ID" value="MEQ2455714.1"/>
    <property type="molecule type" value="Genomic_DNA"/>
</dbReference>
<feature type="domain" description="RNA polymerase sigma factor 70 region 4 type 2" evidence="8">
    <location>
        <begin position="120"/>
        <end position="172"/>
    </location>
</feature>
<name>A0ABV1EM90_9FIRM</name>
<dbReference type="RefSeq" id="WP_349139300.1">
    <property type="nucleotide sequence ID" value="NZ_JBBMFT010000001.1"/>
</dbReference>
<dbReference type="SUPFAM" id="SSF88946">
    <property type="entry name" value="Sigma2 domain of RNA polymerase sigma factors"/>
    <property type="match status" value="1"/>
</dbReference>
<keyword evidence="3" id="KW-0731">Sigma factor</keyword>
<evidence type="ECO:0000256" key="1">
    <source>
        <dbReference type="ARBA" id="ARBA00010641"/>
    </source>
</evidence>
<dbReference type="PANTHER" id="PTHR43133:SF8">
    <property type="entry name" value="RNA POLYMERASE SIGMA FACTOR HI_1459-RELATED"/>
    <property type="match status" value="1"/>
</dbReference>
<evidence type="ECO:0000313" key="9">
    <source>
        <dbReference type="EMBL" id="MEQ2455714.1"/>
    </source>
</evidence>
<comment type="caution">
    <text evidence="9">The sequence shown here is derived from an EMBL/GenBank/DDBJ whole genome shotgun (WGS) entry which is preliminary data.</text>
</comment>
<gene>
    <name evidence="9" type="ORF">WMO45_04205</name>
</gene>
<dbReference type="InterPro" id="IPR013325">
    <property type="entry name" value="RNA_pol_sigma_r2"/>
</dbReference>
<feature type="domain" description="RNA polymerase sigma-70 region 2" evidence="7">
    <location>
        <begin position="28"/>
        <end position="92"/>
    </location>
</feature>
<dbReference type="Gene3D" id="1.10.1740.10">
    <property type="match status" value="1"/>
</dbReference>
<dbReference type="Gene3D" id="1.10.10.10">
    <property type="entry name" value="Winged helix-like DNA-binding domain superfamily/Winged helix DNA-binding domain"/>
    <property type="match status" value="1"/>
</dbReference>
<reference evidence="9 10" key="1">
    <citation type="submission" date="2024-03" db="EMBL/GenBank/DDBJ databases">
        <title>Human intestinal bacterial collection.</title>
        <authorList>
            <person name="Pauvert C."/>
            <person name="Hitch T.C.A."/>
            <person name="Clavel T."/>
        </authorList>
    </citation>
    <scope>NUCLEOTIDE SEQUENCE [LARGE SCALE GENOMIC DNA]</scope>
    <source>
        <strain evidence="9 10">CLA-AP-H34</strain>
    </source>
</reference>
<dbReference type="InterPro" id="IPR013324">
    <property type="entry name" value="RNA_pol_sigma_r3/r4-like"/>
</dbReference>
<protein>
    <submittedName>
        <fullName evidence="9">Sigma-70 family RNA polymerase sigma factor</fullName>
    </submittedName>
</protein>
<organism evidence="9 10">
    <name type="scientific">Flavonifractor hominis</name>
    <dbReference type="NCBI Taxonomy" id="3133178"/>
    <lineage>
        <taxon>Bacteria</taxon>
        <taxon>Bacillati</taxon>
        <taxon>Bacillota</taxon>
        <taxon>Clostridia</taxon>
        <taxon>Eubacteriales</taxon>
        <taxon>Oscillospiraceae</taxon>
        <taxon>Flavonifractor</taxon>
    </lineage>
</organism>
<dbReference type="PANTHER" id="PTHR43133">
    <property type="entry name" value="RNA POLYMERASE ECF-TYPE SIGMA FACTO"/>
    <property type="match status" value="1"/>
</dbReference>
<dbReference type="Pfam" id="PF08281">
    <property type="entry name" value="Sigma70_r4_2"/>
    <property type="match status" value="1"/>
</dbReference>
<keyword evidence="4" id="KW-0238">DNA-binding</keyword>
<evidence type="ECO:0000259" key="7">
    <source>
        <dbReference type="Pfam" id="PF04542"/>
    </source>
</evidence>
<accession>A0ABV1EM90</accession>
<evidence type="ECO:0000256" key="4">
    <source>
        <dbReference type="ARBA" id="ARBA00023125"/>
    </source>
</evidence>
<dbReference type="NCBIfam" id="TIGR02937">
    <property type="entry name" value="sigma70-ECF"/>
    <property type="match status" value="1"/>
</dbReference>
<keyword evidence="10" id="KW-1185">Reference proteome</keyword>
<dbReference type="SUPFAM" id="SSF88659">
    <property type="entry name" value="Sigma3 and sigma4 domains of RNA polymerase sigma factors"/>
    <property type="match status" value="1"/>
</dbReference>
<evidence type="ECO:0000256" key="2">
    <source>
        <dbReference type="ARBA" id="ARBA00023015"/>
    </source>
</evidence>
<dbReference type="Proteomes" id="UP001440599">
    <property type="component" value="Unassembled WGS sequence"/>
</dbReference>
<keyword evidence="5" id="KW-0804">Transcription</keyword>
<evidence type="ECO:0000259" key="8">
    <source>
        <dbReference type="Pfam" id="PF08281"/>
    </source>
</evidence>
<comment type="similarity">
    <text evidence="1">Belongs to the sigma-70 factor family. ECF subfamily.</text>
</comment>
<dbReference type="InterPro" id="IPR036388">
    <property type="entry name" value="WH-like_DNA-bd_sf"/>
</dbReference>
<dbReference type="InterPro" id="IPR007627">
    <property type="entry name" value="RNA_pol_sigma70_r2"/>
</dbReference>
<evidence type="ECO:0000256" key="3">
    <source>
        <dbReference type="ARBA" id="ARBA00023082"/>
    </source>
</evidence>
<feature type="region of interest" description="Disordered" evidence="6">
    <location>
        <begin position="90"/>
        <end position="113"/>
    </location>
</feature>
<dbReference type="InterPro" id="IPR039425">
    <property type="entry name" value="RNA_pol_sigma-70-like"/>
</dbReference>
<dbReference type="InterPro" id="IPR014284">
    <property type="entry name" value="RNA_pol_sigma-70_dom"/>
</dbReference>
<sequence>MDMDERALARNLMRHSRTALEQAIDRFTPYVGAVVTRTLGCQGSREDVEEVVADVFLALWAHAGQLDPEQGLRPWLGTVARNKATDWLRTHRPADPLPEPSTASGAPGPEEEAERREWARRLWEAVDALEEPDRTLFLRYYYLGDKLKDAARDLGLTQTAAKQRLFRGRKALRQRLTEGGDAL</sequence>
<dbReference type="InterPro" id="IPR013249">
    <property type="entry name" value="RNA_pol_sigma70_r4_t2"/>
</dbReference>
<evidence type="ECO:0000256" key="6">
    <source>
        <dbReference type="SAM" id="MobiDB-lite"/>
    </source>
</evidence>
<dbReference type="Pfam" id="PF04542">
    <property type="entry name" value="Sigma70_r2"/>
    <property type="match status" value="1"/>
</dbReference>
<evidence type="ECO:0000256" key="5">
    <source>
        <dbReference type="ARBA" id="ARBA00023163"/>
    </source>
</evidence>
<keyword evidence="2" id="KW-0805">Transcription regulation</keyword>